<dbReference type="Proteomes" id="UP000297946">
    <property type="component" value="Unassembled WGS sequence"/>
</dbReference>
<dbReference type="AlphaFoldDB" id="A0A5F1ZR31"/>
<evidence type="ECO:0000313" key="5">
    <source>
        <dbReference type="EMBL" id="TGK02539.1"/>
    </source>
</evidence>
<protein>
    <submittedName>
        <fullName evidence="5">SDR family NAD(P)-dependent oxidoreductase</fullName>
    </submittedName>
</protein>
<gene>
    <name evidence="5" type="ORF">EHO57_04185</name>
    <name evidence="6" type="ORF">EHQ53_13930</name>
</gene>
<evidence type="ECO:0000256" key="1">
    <source>
        <dbReference type="ARBA" id="ARBA00006484"/>
    </source>
</evidence>
<reference evidence="5 8" key="2">
    <citation type="journal article" date="2019" name="PLoS Negl. Trop. Dis.">
        <title>Revisiting the worldwide diversity of Leptospira species in the environment.</title>
        <authorList>
            <person name="Vincent A.T."/>
            <person name="Schiettekatte O."/>
            <person name="Bourhy P."/>
            <person name="Veyrier F.J."/>
            <person name="Picardeau M."/>
        </authorList>
    </citation>
    <scope>NUCLEOTIDE SEQUENCE [LARGE SCALE GENOMIC DNA]</scope>
    <source>
        <strain evidence="6">201702690</strain>
        <strain evidence="5 8">SSW18</strain>
    </source>
</reference>
<keyword evidence="7" id="KW-1185">Reference proteome</keyword>
<evidence type="ECO:0000313" key="6">
    <source>
        <dbReference type="EMBL" id="TGL40260.1"/>
    </source>
</evidence>
<dbReference type="PANTHER" id="PTHR43391:SF14">
    <property type="entry name" value="DEHYDROGENASE_REDUCTASE SDR FAMILY PROTEIN 7-LIKE"/>
    <property type="match status" value="1"/>
</dbReference>
<evidence type="ECO:0000313" key="7">
    <source>
        <dbReference type="Proteomes" id="UP000297273"/>
    </source>
</evidence>
<dbReference type="PROSITE" id="PS00061">
    <property type="entry name" value="ADH_SHORT"/>
    <property type="match status" value="1"/>
</dbReference>
<dbReference type="Pfam" id="PF00106">
    <property type="entry name" value="adh_short"/>
    <property type="match status" value="1"/>
</dbReference>
<organism evidence="5 8">
    <name type="scientific">Leptospira langatensis</name>
    <dbReference type="NCBI Taxonomy" id="2484983"/>
    <lineage>
        <taxon>Bacteria</taxon>
        <taxon>Pseudomonadati</taxon>
        <taxon>Spirochaetota</taxon>
        <taxon>Spirochaetia</taxon>
        <taxon>Leptospirales</taxon>
        <taxon>Leptospiraceae</taxon>
        <taxon>Leptospira</taxon>
    </lineage>
</organism>
<evidence type="ECO:0000256" key="4">
    <source>
        <dbReference type="RuleBase" id="RU000363"/>
    </source>
</evidence>
<dbReference type="EMBL" id="RQER01000004">
    <property type="protein sequence ID" value="TGK02539.1"/>
    <property type="molecule type" value="Genomic_DNA"/>
</dbReference>
<evidence type="ECO:0000313" key="8">
    <source>
        <dbReference type="Proteomes" id="UP000297946"/>
    </source>
</evidence>
<dbReference type="OrthoDB" id="9803333at2"/>
<dbReference type="InterPro" id="IPR036291">
    <property type="entry name" value="NAD(P)-bd_dom_sf"/>
</dbReference>
<dbReference type="SUPFAM" id="SSF51735">
    <property type="entry name" value="NAD(P)-binding Rossmann-fold domains"/>
    <property type="match status" value="1"/>
</dbReference>
<comment type="similarity">
    <text evidence="1 4">Belongs to the short-chain dehydrogenases/reductases (SDR) family.</text>
</comment>
<dbReference type="Gene3D" id="3.40.50.720">
    <property type="entry name" value="NAD(P)-binding Rossmann-like Domain"/>
    <property type="match status" value="1"/>
</dbReference>
<evidence type="ECO:0000256" key="2">
    <source>
        <dbReference type="ARBA" id="ARBA00022857"/>
    </source>
</evidence>
<dbReference type="PANTHER" id="PTHR43391">
    <property type="entry name" value="RETINOL DEHYDROGENASE-RELATED"/>
    <property type="match status" value="1"/>
</dbReference>
<proteinExistence type="inferred from homology"/>
<accession>A0A5F1ZR31</accession>
<dbReference type="PRINTS" id="PR00080">
    <property type="entry name" value="SDRFAMILY"/>
</dbReference>
<dbReference type="Proteomes" id="UP000297273">
    <property type="component" value="Unassembled WGS sequence"/>
</dbReference>
<comment type="caution">
    <text evidence="5">The sequence shown here is derived from an EMBL/GenBank/DDBJ whole genome shotgun (WGS) entry which is preliminary data.</text>
</comment>
<dbReference type="RefSeq" id="WP_135646374.1">
    <property type="nucleotide sequence ID" value="NZ_RQER01000004.1"/>
</dbReference>
<keyword evidence="3" id="KW-0560">Oxidoreductase</keyword>
<keyword evidence="2" id="KW-0521">NADP</keyword>
<dbReference type="InterPro" id="IPR002347">
    <property type="entry name" value="SDR_fam"/>
</dbReference>
<dbReference type="PRINTS" id="PR00081">
    <property type="entry name" value="GDHRDH"/>
</dbReference>
<dbReference type="GO" id="GO:0016491">
    <property type="term" value="F:oxidoreductase activity"/>
    <property type="evidence" value="ECO:0007669"/>
    <property type="project" value="UniProtKB-KW"/>
</dbReference>
<evidence type="ECO:0000256" key="3">
    <source>
        <dbReference type="ARBA" id="ARBA00023002"/>
    </source>
</evidence>
<reference evidence="6" key="1">
    <citation type="submission" date="2018-10" db="EMBL/GenBank/DDBJ databases">
        <authorList>
            <person name="Vincent A.T."/>
            <person name="Schiettekatte O."/>
            <person name="Bourhy P."/>
            <person name="Veyrier F.J."/>
            <person name="Picardeau M."/>
        </authorList>
    </citation>
    <scope>NUCLEOTIDE SEQUENCE</scope>
    <source>
        <strain evidence="6">201702690</strain>
    </source>
</reference>
<sequence length="237" mass="25742">MKINQSVALVTGSNRGIGKAIVESLVANGAKKVYAAARTWDGKKPMNDRVIHVELDVTDQKQIDALVGKAGDVNLLVNNAGVVDFVDIINASEEQFQRNFSVNLFGMWKMAKAFAPIIEKNTGGAMVNILSILSFASMPVFSVYNASKAAAWSMCLSLRATLKDKGIRVLNVFPGPVDTDMISAVDIAKTSPKDVANSILAGLESEKEDVFPDPMSESVYDAWKKDHKQIEKQFASM</sequence>
<dbReference type="InterPro" id="IPR020904">
    <property type="entry name" value="Sc_DH/Rdtase_CS"/>
</dbReference>
<dbReference type="EMBL" id="RQGC01000008">
    <property type="protein sequence ID" value="TGL40260.1"/>
    <property type="molecule type" value="Genomic_DNA"/>
</dbReference>
<name>A0A5F1ZR31_9LEPT</name>